<protein>
    <submittedName>
        <fullName evidence="1">Uncharacterized protein</fullName>
    </submittedName>
</protein>
<dbReference type="AlphaFoldDB" id="A0A380WAY5"/>
<organism evidence="1 2">
    <name type="scientific">Afipia felis</name>
    <name type="common">Cat scratch disease bacillus</name>
    <dbReference type="NCBI Taxonomy" id="1035"/>
    <lineage>
        <taxon>Bacteria</taxon>
        <taxon>Pseudomonadati</taxon>
        <taxon>Pseudomonadota</taxon>
        <taxon>Alphaproteobacteria</taxon>
        <taxon>Hyphomicrobiales</taxon>
        <taxon>Nitrobacteraceae</taxon>
        <taxon>Afipia</taxon>
    </lineage>
</organism>
<dbReference type="RefSeq" id="WP_002716783.1">
    <property type="nucleotide sequence ID" value="NZ_UFSI01000001.1"/>
</dbReference>
<gene>
    <name evidence="1" type="ORF">NCTC12722_03174</name>
</gene>
<accession>A0A380WAY5</accession>
<sequence>MAYKSPKDLAESLSRRKKRAAADDYYVRETFTLPREEAGERLPAQSEQRCSRRRRVKIAAIYGAVLNERGWCYGHQNEANAQMNWHRRYAQSERFTLDAFADFENA</sequence>
<dbReference type="OrthoDB" id="9813419at2"/>
<dbReference type="Proteomes" id="UP000254343">
    <property type="component" value="Unassembled WGS sequence"/>
</dbReference>
<dbReference type="EMBL" id="UIGB01000001">
    <property type="protein sequence ID" value="SUU85956.1"/>
    <property type="molecule type" value="Genomic_DNA"/>
</dbReference>
<name>A0A380WAY5_AFIFE</name>
<proteinExistence type="predicted"/>
<evidence type="ECO:0000313" key="2">
    <source>
        <dbReference type="Proteomes" id="UP000254343"/>
    </source>
</evidence>
<reference evidence="1 2" key="1">
    <citation type="submission" date="2018-06" db="EMBL/GenBank/DDBJ databases">
        <authorList>
            <consortium name="Pathogen Informatics"/>
            <person name="Doyle S."/>
        </authorList>
    </citation>
    <scope>NUCLEOTIDE SEQUENCE [LARGE SCALE GENOMIC DNA]</scope>
    <source>
        <strain evidence="1 2">NCTC12722</strain>
    </source>
</reference>
<evidence type="ECO:0000313" key="1">
    <source>
        <dbReference type="EMBL" id="SUU85956.1"/>
    </source>
</evidence>